<name>A0ABY9SC86_9ENTR</name>
<dbReference type="SUPFAM" id="SSF52540">
    <property type="entry name" value="P-loop containing nucleoside triphosphate hydrolases"/>
    <property type="match status" value="1"/>
</dbReference>
<feature type="domain" description="Bacterial type II secretion system protein E" evidence="2">
    <location>
        <begin position="190"/>
        <end position="204"/>
    </location>
</feature>
<dbReference type="Proteomes" id="UP001246690">
    <property type="component" value="Chromosome"/>
</dbReference>
<sequence>MDIEEIVALSVKHNVSDLHLCAHLPARWRRQGRLELLPGGAPEPDVLLEDWLSKAQKVQLQETGQVDFAVTLQSGVRLRANAFHQLHGHSLALRLLPLNCPKLEALNVPPLIPELLQSRDGLILVTGATGSGKSTTLAAMVDHLNHRLDGHILTLEDPIEFVHSSHHSLIQQREPGTHCRSFAAALRAALREDPDVILLGELRDSETIRLALTAAETGHLVLATLHTRGAAQAVERLVDVFPAEEKSMVRSQLAGSLKAVLAQKLQPDAQGGRGALFELLVNTPAVASLIREGKTHQLPGLIQTGQQYGMQSFAQSEAMFLGKGQLATAECGVASAPSAVEVTIKGYSQTNFQE</sequence>
<evidence type="ECO:0000313" key="4">
    <source>
        <dbReference type="Proteomes" id="UP001246690"/>
    </source>
</evidence>
<dbReference type="PANTHER" id="PTHR30486">
    <property type="entry name" value="TWITCHING MOTILITY PROTEIN PILT"/>
    <property type="match status" value="1"/>
</dbReference>
<dbReference type="PANTHER" id="PTHR30486:SF6">
    <property type="entry name" value="TYPE IV PILUS RETRACTATION ATPASE PILT"/>
    <property type="match status" value="1"/>
</dbReference>
<dbReference type="Pfam" id="PF00437">
    <property type="entry name" value="T2SSE"/>
    <property type="match status" value="1"/>
</dbReference>
<protein>
    <submittedName>
        <fullName evidence="3">Type IV pilus twitching motility protein PilT</fullName>
    </submittedName>
</protein>
<evidence type="ECO:0000256" key="1">
    <source>
        <dbReference type="ARBA" id="ARBA00006611"/>
    </source>
</evidence>
<dbReference type="InterPro" id="IPR050921">
    <property type="entry name" value="T4SS_GSP_E_ATPase"/>
</dbReference>
<dbReference type="RefSeq" id="WP_309877454.1">
    <property type="nucleotide sequence ID" value="NZ_CP133838.1"/>
</dbReference>
<dbReference type="EMBL" id="CP133838">
    <property type="protein sequence ID" value="WMY75057.1"/>
    <property type="molecule type" value="Genomic_DNA"/>
</dbReference>
<keyword evidence="4" id="KW-1185">Reference proteome</keyword>
<dbReference type="Gene3D" id="3.40.50.300">
    <property type="entry name" value="P-loop containing nucleotide triphosphate hydrolases"/>
    <property type="match status" value="1"/>
</dbReference>
<dbReference type="CDD" id="cd01131">
    <property type="entry name" value="PilT"/>
    <property type="match status" value="1"/>
</dbReference>
<dbReference type="PROSITE" id="PS00662">
    <property type="entry name" value="T2SP_E"/>
    <property type="match status" value="1"/>
</dbReference>
<gene>
    <name evidence="3" type="ORF">RHD99_03505</name>
</gene>
<dbReference type="InterPro" id="IPR006321">
    <property type="entry name" value="PilT/PilU"/>
</dbReference>
<proteinExistence type="inferred from homology"/>
<dbReference type="InterPro" id="IPR027417">
    <property type="entry name" value="P-loop_NTPase"/>
</dbReference>
<reference evidence="3 4" key="1">
    <citation type="submission" date="2023-09" db="EMBL/GenBank/DDBJ databases">
        <title>Buttiauxella selenatireducens sp. nov., isolated from the rhizosphere of Cardamine hupingshanesis.</title>
        <authorList>
            <person name="Zhang S."/>
            <person name="Xu Z."/>
            <person name="Wang H."/>
            <person name="Guo Y."/>
        </authorList>
    </citation>
    <scope>NUCLEOTIDE SEQUENCE [LARGE SCALE GENOMIC DNA]</scope>
    <source>
        <strain evidence="3 4">R73</strain>
    </source>
</reference>
<dbReference type="InterPro" id="IPR001482">
    <property type="entry name" value="T2SS/T4SS_dom"/>
</dbReference>
<organism evidence="3 4">
    <name type="scientific">Buttiauxella selenatireducens</name>
    <dbReference type="NCBI Taxonomy" id="3073902"/>
    <lineage>
        <taxon>Bacteria</taxon>
        <taxon>Pseudomonadati</taxon>
        <taxon>Pseudomonadota</taxon>
        <taxon>Gammaproteobacteria</taxon>
        <taxon>Enterobacterales</taxon>
        <taxon>Enterobacteriaceae</taxon>
        <taxon>Buttiauxella</taxon>
    </lineage>
</organism>
<dbReference type="Gene3D" id="3.30.450.90">
    <property type="match status" value="1"/>
</dbReference>
<dbReference type="NCBIfam" id="TIGR01420">
    <property type="entry name" value="pilT_fam"/>
    <property type="match status" value="1"/>
</dbReference>
<comment type="similarity">
    <text evidence="1">Belongs to the GSP E family.</text>
</comment>
<accession>A0ABY9SC86</accession>
<evidence type="ECO:0000313" key="3">
    <source>
        <dbReference type="EMBL" id="WMY75057.1"/>
    </source>
</evidence>
<evidence type="ECO:0000259" key="2">
    <source>
        <dbReference type="PROSITE" id="PS00662"/>
    </source>
</evidence>